<feature type="transmembrane region" description="Helical" evidence="1">
    <location>
        <begin position="12"/>
        <end position="30"/>
    </location>
</feature>
<dbReference type="RefSeq" id="WP_079494154.1">
    <property type="nucleotide sequence ID" value="NZ_FUZT01000011.1"/>
</dbReference>
<dbReference type="OrthoDB" id="154912at2"/>
<sequence>MKINRDLLVEDIKKFPGLILAFMVCAYGIAQMKNLNIGMNSWTTLNLGLSLKVGIDFGKISQLMGLIIILFSLALKIYPGIGTILNMYFIGFFIDIIDKYNLTLISENYFLKIIILFWGLAVFSYGIYFYMSFELGAGPRDGLLVGLVKITGISVTYMKPFIEITVLILGFLLGGTVGIGTIIVTFCGGYILDKIFLWKNFNPKETHQRKFTDYIIVDIDNKDEKNKEKTQV</sequence>
<organism evidence="2 3">
    <name type="scientific">Maledivibacter halophilus</name>
    <dbReference type="NCBI Taxonomy" id="36842"/>
    <lineage>
        <taxon>Bacteria</taxon>
        <taxon>Bacillati</taxon>
        <taxon>Bacillota</taxon>
        <taxon>Clostridia</taxon>
        <taxon>Peptostreptococcales</taxon>
        <taxon>Caminicellaceae</taxon>
        <taxon>Maledivibacter</taxon>
    </lineage>
</organism>
<evidence type="ECO:0000313" key="3">
    <source>
        <dbReference type="Proteomes" id="UP000190285"/>
    </source>
</evidence>
<feature type="transmembrane region" description="Helical" evidence="1">
    <location>
        <begin position="164"/>
        <end position="192"/>
    </location>
</feature>
<accession>A0A1T5M8W7</accession>
<dbReference type="PANTHER" id="PTHR40078:SF1">
    <property type="entry name" value="INTEGRAL MEMBRANE PROTEIN"/>
    <property type="match status" value="1"/>
</dbReference>
<dbReference type="InterPro" id="IPR038750">
    <property type="entry name" value="YczE/YyaS-like"/>
</dbReference>
<keyword evidence="1" id="KW-1133">Transmembrane helix</keyword>
<reference evidence="2 3" key="1">
    <citation type="submission" date="2017-02" db="EMBL/GenBank/DDBJ databases">
        <authorList>
            <person name="Peterson S.W."/>
        </authorList>
    </citation>
    <scope>NUCLEOTIDE SEQUENCE [LARGE SCALE GENOMIC DNA]</scope>
    <source>
        <strain evidence="2 3">M1</strain>
    </source>
</reference>
<dbReference type="Proteomes" id="UP000190285">
    <property type="component" value="Unassembled WGS sequence"/>
</dbReference>
<dbReference type="EMBL" id="FUZT01000011">
    <property type="protein sequence ID" value="SKC84268.1"/>
    <property type="molecule type" value="Genomic_DNA"/>
</dbReference>
<feature type="transmembrane region" description="Helical" evidence="1">
    <location>
        <begin position="109"/>
        <end position="131"/>
    </location>
</feature>
<evidence type="ECO:0000313" key="2">
    <source>
        <dbReference type="EMBL" id="SKC84268.1"/>
    </source>
</evidence>
<dbReference type="Pfam" id="PF19700">
    <property type="entry name" value="DUF6198"/>
    <property type="match status" value="1"/>
</dbReference>
<dbReference type="PANTHER" id="PTHR40078">
    <property type="entry name" value="INTEGRAL MEMBRANE PROTEIN-RELATED"/>
    <property type="match status" value="1"/>
</dbReference>
<keyword evidence="3" id="KW-1185">Reference proteome</keyword>
<feature type="transmembrane region" description="Helical" evidence="1">
    <location>
        <begin position="77"/>
        <end position="97"/>
    </location>
</feature>
<keyword evidence="1" id="KW-0472">Membrane</keyword>
<proteinExistence type="predicted"/>
<gene>
    <name evidence="2" type="ORF">SAMN02194393_04052</name>
</gene>
<evidence type="ECO:0000256" key="1">
    <source>
        <dbReference type="SAM" id="Phobius"/>
    </source>
</evidence>
<dbReference type="AlphaFoldDB" id="A0A1T5M8W7"/>
<protein>
    <submittedName>
        <fullName evidence="2">Uncharacterized membrane protein YczE</fullName>
    </submittedName>
</protein>
<name>A0A1T5M8W7_9FIRM</name>
<keyword evidence="1" id="KW-0812">Transmembrane</keyword>